<feature type="domain" description="Dyp-type peroxidase N-terminal" evidence="10">
    <location>
        <begin position="60"/>
        <end position="201"/>
    </location>
</feature>
<evidence type="ECO:0008006" key="14">
    <source>
        <dbReference type="Google" id="ProtNLM"/>
    </source>
</evidence>
<evidence type="ECO:0000259" key="11">
    <source>
        <dbReference type="Pfam" id="PF20628"/>
    </source>
</evidence>
<reference evidence="12" key="1">
    <citation type="submission" date="2021-01" db="EMBL/GenBank/DDBJ databases">
        <title>Whole genome shotgun sequence of Planotetraspora thailandica NBRC 104271.</title>
        <authorList>
            <person name="Komaki H."/>
            <person name="Tamura T."/>
        </authorList>
    </citation>
    <scope>NUCLEOTIDE SEQUENCE</scope>
    <source>
        <strain evidence="12">NBRC 104271</strain>
    </source>
</reference>
<accession>A0A8J3VBV0</accession>
<dbReference type="PROSITE" id="PS51318">
    <property type="entry name" value="TAT"/>
    <property type="match status" value="1"/>
</dbReference>
<evidence type="ECO:0000313" key="13">
    <source>
        <dbReference type="Proteomes" id="UP000605992"/>
    </source>
</evidence>
<comment type="similarity">
    <text evidence="8">Belongs to the DyP-type peroxidase family.</text>
</comment>
<keyword evidence="7" id="KW-0408">Iron</keyword>
<feature type="region of interest" description="Disordered" evidence="9">
    <location>
        <begin position="276"/>
        <end position="297"/>
    </location>
</feature>
<dbReference type="InterPro" id="IPR011008">
    <property type="entry name" value="Dimeric_a/b-barrel"/>
</dbReference>
<dbReference type="Pfam" id="PF20628">
    <property type="entry name" value="Dyp_perox_C"/>
    <property type="match status" value="1"/>
</dbReference>
<evidence type="ECO:0000256" key="3">
    <source>
        <dbReference type="ARBA" id="ARBA00022617"/>
    </source>
</evidence>
<evidence type="ECO:0000256" key="6">
    <source>
        <dbReference type="ARBA" id="ARBA00023002"/>
    </source>
</evidence>
<dbReference type="SUPFAM" id="SSF54909">
    <property type="entry name" value="Dimeric alpha+beta barrel"/>
    <property type="match status" value="1"/>
</dbReference>
<evidence type="ECO:0000256" key="9">
    <source>
        <dbReference type="SAM" id="MobiDB-lite"/>
    </source>
</evidence>
<dbReference type="GO" id="GO:0046872">
    <property type="term" value="F:metal ion binding"/>
    <property type="evidence" value="ECO:0007669"/>
    <property type="project" value="UniProtKB-KW"/>
</dbReference>
<evidence type="ECO:0000256" key="7">
    <source>
        <dbReference type="ARBA" id="ARBA00023004"/>
    </source>
</evidence>
<keyword evidence="6" id="KW-0560">Oxidoreductase</keyword>
<dbReference type="GO" id="GO:0005829">
    <property type="term" value="C:cytosol"/>
    <property type="evidence" value="ECO:0007669"/>
    <property type="project" value="TreeGrafter"/>
</dbReference>
<keyword evidence="5" id="KW-0732">Signal</keyword>
<organism evidence="12 13">
    <name type="scientific">Planotetraspora thailandica</name>
    <dbReference type="NCBI Taxonomy" id="487172"/>
    <lineage>
        <taxon>Bacteria</taxon>
        <taxon>Bacillati</taxon>
        <taxon>Actinomycetota</taxon>
        <taxon>Actinomycetes</taxon>
        <taxon>Streptosporangiales</taxon>
        <taxon>Streptosporangiaceae</taxon>
        <taxon>Planotetraspora</taxon>
    </lineage>
</organism>
<protein>
    <recommendedName>
        <fullName evidence="14">Deferrochelatase/peroxidase</fullName>
    </recommendedName>
</protein>
<dbReference type="InterPro" id="IPR006311">
    <property type="entry name" value="TAT_signal"/>
</dbReference>
<evidence type="ECO:0000256" key="8">
    <source>
        <dbReference type="ARBA" id="ARBA00025737"/>
    </source>
</evidence>
<dbReference type="GO" id="GO:0020037">
    <property type="term" value="F:heme binding"/>
    <property type="evidence" value="ECO:0007669"/>
    <property type="project" value="InterPro"/>
</dbReference>
<dbReference type="InterPro" id="IPR048327">
    <property type="entry name" value="Dyp_perox_N"/>
</dbReference>
<dbReference type="EMBL" id="BOOR01000016">
    <property type="protein sequence ID" value="GII54225.1"/>
    <property type="molecule type" value="Genomic_DNA"/>
</dbReference>
<comment type="caution">
    <text evidence="12">The sequence shown here is derived from an EMBL/GenBank/DDBJ whole genome shotgun (WGS) entry which is preliminary data.</text>
</comment>
<dbReference type="GO" id="GO:0004601">
    <property type="term" value="F:peroxidase activity"/>
    <property type="evidence" value="ECO:0007669"/>
    <property type="project" value="UniProtKB-KW"/>
</dbReference>
<keyword evidence="3" id="KW-0349">Heme</keyword>
<evidence type="ECO:0000313" key="12">
    <source>
        <dbReference type="EMBL" id="GII54225.1"/>
    </source>
</evidence>
<dbReference type="Pfam" id="PF04261">
    <property type="entry name" value="Dyp_perox_N"/>
    <property type="match status" value="1"/>
</dbReference>
<keyword evidence="2" id="KW-0575">Peroxidase</keyword>
<dbReference type="PROSITE" id="PS51404">
    <property type="entry name" value="DYP_PEROXIDASE"/>
    <property type="match status" value="1"/>
</dbReference>
<dbReference type="InterPro" id="IPR048328">
    <property type="entry name" value="Dyp_perox_C"/>
</dbReference>
<sequence>MSPESTPRRFSRRGLLAATSAAGVAAVAGAVAGDATASIFGGERARQVGARRIPFDGRHQAGILAPPAAHGWFAAFDVVPGVTVGQVESLMRTWTRDARLMTAGEPVAGDDSMALGHGPSSLTITVGFGPSLLRKLDAAVQAALTPIPAFPRDQLDRERSDGDIGVLLTADDAIVVAHALRALSRTARGTAAVRWQMSGFNAADGVTVAQGATPRNLMGQVDGTGNPKPSDPEFDARIFADDGPAWMHGGSYLVFRRIRMLLDSWDTLSRERQEQVIGRRKDTGAPLSGGTEFTPFDLDKQNPDGGLAIGPSAHVRQAAPATSGTWILRKGFSYFDGYRADGAPDAGLLFLAFQNDPRHGFTRIQQRLALADELSRFIVHESSALFAVPSGTDPHGYIGQSLFAAL</sequence>
<evidence type="ECO:0000256" key="2">
    <source>
        <dbReference type="ARBA" id="ARBA00022559"/>
    </source>
</evidence>
<dbReference type="AlphaFoldDB" id="A0A8J3VBV0"/>
<keyword evidence="13" id="KW-1185">Reference proteome</keyword>
<evidence type="ECO:0000256" key="5">
    <source>
        <dbReference type="ARBA" id="ARBA00022729"/>
    </source>
</evidence>
<evidence type="ECO:0000256" key="4">
    <source>
        <dbReference type="ARBA" id="ARBA00022723"/>
    </source>
</evidence>
<dbReference type="NCBIfam" id="TIGR01413">
    <property type="entry name" value="Dyp_perox_fam"/>
    <property type="match status" value="1"/>
</dbReference>
<name>A0A8J3VBV0_9ACTN</name>
<dbReference type="RefSeq" id="WP_203944464.1">
    <property type="nucleotide sequence ID" value="NZ_BOOR01000016.1"/>
</dbReference>
<dbReference type="PANTHER" id="PTHR30521">
    <property type="entry name" value="DEFERROCHELATASE/PEROXIDASE"/>
    <property type="match status" value="1"/>
</dbReference>
<gene>
    <name evidence="12" type="ORF">Pth03_26140</name>
</gene>
<dbReference type="InterPro" id="IPR006314">
    <property type="entry name" value="Dyp_peroxidase"/>
</dbReference>
<dbReference type="PANTHER" id="PTHR30521:SF4">
    <property type="entry name" value="DEFERROCHELATASE"/>
    <property type="match status" value="1"/>
</dbReference>
<proteinExistence type="inferred from homology"/>
<feature type="domain" description="Dyp-type peroxidase C-terminal" evidence="11">
    <location>
        <begin position="213"/>
        <end position="392"/>
    </location>
</feature>
<keyword evidence="4" id="KW-0479">Metal-binding</keyword>
<comment type="cofactor">
    <cofactor evidence="1">
        <name>heme b</name>
        <dbReference type="ChEBI" id="CHEBI:60344"/>
    </cofactor>
</comment>
<dbReference type="Proteomes" id="UP000605992">
    <property type="component" value="Unassembled WGS sequence"/>
</dbReference>
<evidence type="ECO:0000256" key="1">
    <source>
        <dbReference type="ARBA" id="ARBA00001970"/>
    </source>
</evidence>
<evidence type="ECO:0000259" key="10">
    <source>
        <dbReference type="Pfam" id="PF04261"/>
    </source>
</evidence>